<feature type="signal peptide" evidence="2">
    <location>
        <begin position="1"/>
        <end position="20"/>
    </location>
</feature>
<gene>
    <name evidence="4" type="ORF">J2S70_000567</name>
</gene>
<keyword evidence="2" id="KW-0732">Signal</keyword>
<reference evidence="4 5" key="1">
    <citation type="submission" date="2023-07" db="EMBL/GenBank/DDBJ databases">
        <title>Sequencing the genomes of 1000 actinobacteria strains.</title>
        <authorList>
            <person name="Klenk H.-P."/>
        </authorList>
    </citation>
    <scope>NUCLEOTIDE SEQUENCE [LARGE SCALE GENOMIC DNA]</scope>
    <source>
        <strain evidence="4 5">DSM 17163</strain>
    </source>
</reference>
<dbReference type="EMBL" id="JAUSQX010000001">
    <property type="protein sequence ID" value="MDP9805985.1"/>
    <property type="molecule type" value="Genomic_DNA"/>
</dbReference>
<evidence type="ECO:0000313" key="4">
    <source>
        <dbReference type="EMBL" id="MDP9805985.1"/>
    </source>
</evidence>
<dbReference type="Gene3D" id="1.10.10.10">
    <property type="entry name" value="Winged helix-like DNA-binding domain superfamily/Winged helix DNA-binding domain"/>
    <property type="match status" value="1"/>
</dbReference>
<evidence type="ECO:0000256" key="2">
    <source>
        <dbReference type="SAM" id="SignalP"/>
    </source>
</evidence>
<sequence length="126" mass="13817">MLFVLAAGAAIFGIVMLASGSDDPEDMATSAEIVETLQPTRGGDDPIDDSSARGDEPTEITDEYEETMKDAESYLELFAFSKSELYDQLTSEYGEGLSHEAAQYAVDNVDVDWNEQALKWSRFSSV</sequence>
<keyword evidence="5" id="KW-1185">Reference proteome</keyword>
<feature type="domain" description="Putative host cell surface-exposed lipoprotein Ltp-like HTH region" evidence="3">
    <location>
        <begin position="62"/>
        <end position="109"/>
    </location>
</feature>
<name>A0ABT9NF14_9ACTO</name>
<organism evidence="4 5">
    <name type="scientific">Trueperella bonasi</name>
    <dbReference type="NCBI Taxonomy" id="312286"/>
    <lineage>
        <taxon>Bacteria</taxon>
        <taxon>Bacillati</taxon>
        <taxon>Actinomycetota</taxon>
        <taxon>Actinomycetes</taxon>
        <taxon>Actinomycetales</taxon>
        <taxon>Actinomycetaceae</taxon>
        <taxon>Trueperella</taxon>
    </lineage>
</organism>
<evidence type="ECO:0000259" key="3">
    <source>
        <dbReference type="Pfam" id="PF07553"/>
    </source>
</evidence>
<dbReference type="InterPro" id="IPR011434">
    <property type="entry name" value="Ltp-like_HTH"/>
</dbReference>
<accession>A0ABT9NF14</accession>
<feature type="chain" id="PRO_5045881220" description="Putative host cell surface-exposed lipoprotein Ltp-like HTH region domain-containing protein" evidence="2">
    <location>
        <begin position="21"/>
        <end position="126"/>
    </location>
</feature>
<proteinExistence type="predicted"/>
<dbReference type="Pfam" id="PF07553">
    <property type="entry name" value="Lipoprotein_Ltp"/>
    <property type="match status" value="1"/>
</dbReference>
<dbReference type="InterPro" id="IPR036388">
    <property type="entry name" value="WH-like_DNA-bd_sf"/>
</dbReference>
<comment type="caution">
    <text evidence="4">The sequence shown here is derived from an EMBL/GenBank/DDBJ whole genome shotgun (WGS) entry which is preliminary data.</text>
</comment>
<feature type="region of interest" description="Disordered" evidence="1">
    <location>
        <begin position="35"/>
        <end position="60"/>
    </location>
</feature>
<dbReference type="Proteomes" id="UP001243212">
    <property type="component" value="Unassembled WGS sequence"/>
</dbReference>
<evidence type="ECO:0000313" key="5">
    <source>
        <dbReference type="Proteomes" id="UP001243212"/>
    </source>
</evidence>
<protein>
    <recommendedName>
        <fullName evidence="3">Putative host cell surface-exposed lipoprotein Ltp-like HTH region domain-containing protein</fullName>
    </recommendedName>
</protein>
<evidence type="ECO:0000256" key="1">
    <source>
        <dbReference type="SAM" id="MobiDB-lite"/>
    </source>
</evidence>